<name>A0A0D0UXA7_9TREE</name>
<sequence>MGDHPPSYTPTLPQILVLPLPEATSWFQQSCVQGEVFVKGLGSGAATGGDRVGVQSLQVFSPPPLPSPPLLFYTLPDYPTLDLFDFPSLQLYPPPPAIHSDAGNEQLGTSRPPFPTSQTFSIPLPERIPLPAWAHHQDGGGDDALLPGTLNLTAYNKGQIRYSLTVGLVLSSGQIISHSIPVEGTPQVHDDEPPSHSTRGGDGKDEVEQVLTKKGVMTRLVLSTARPRLGELLHLGVEIKREGNDSSSKGEKGTVEGDEEETKAALRRMRRVTVELFRRVIIHLPDPNAGTITHQTVLHASGKSLRYPGPSPTNPPLRLLFTIPTIPNPSSSTTTTHGGTGEQSWGEVSTVGGYHQVTFGVRVGVGGGVMGGVGVGVGVGGTGGRVEAGGGWDGNDFVVEKEIEILPKIWSPCPPPDQHHQQEYQQQQQQQQQRATYQLQTQDGFAFDIPPELAAELSLNSSPSPYSSIDADADADTADAATTDTLSARDAYRLKGRDIVGPSGTTRLPPPSSSGNAREGGGGEDDLPPPFESSATSLGEPGPGPSGGYFGGDVDEGQGSGLPSFLESEQQEERRARARAASLSDACVYALRGARGKEREAEASACKSTTGGTAGTRGDSDGGGGGAAPVEGNGQGAEQEEGWSDDDELGVGREGLGGELATWIEYDGYETFSQPPPSLAASLHARGSMDPPQEGEEPLALARGVVGEVAARLGFTGVGVGVGEEGLELMEHLGLGEGTRIVDLQDDLPPGIDEPSLPALPSFTNQSHSRPHSHPHSQSHSRSPYTPPPPPHPEHIHEQNTIPIPTSPPPPHPEAAHPHPHSHPHLHDQPPAHDPPSFDASQAASAVGVAATSGPPSLPPPLGLAPLAPLAPPPPSSSPPPPPPSSSPPPPPPPHHPVRQGGVSGPPPRSVGTVEVGEQEDAPPDYERGGLPPYSQG</sequence>
<reference evidence="2 3" key="1">
    <citation type="submission" date="2015-01" db="EMBL/GenBank/DDBJ databases">
        <title>The Genome Sequence of Cryptococcus gattii Ram5.</title>
        <authorList>
            <consortium name="The Broad Institute Genomics Platform"/>
            <person name="Cuomo C."/>
            <person name="Litvintseva A."/>
            <person name="Chen Y."/>
            <person name="Heitman J."/>
            <person name="Sun S."/>
            <person name="Springer D."/>
            <person name="Dromer F."/>
            <person name="Young S."/>
            <person name="Zeng Q."/>
            <person name="Gargeya S."/>
            <person name="Abouelleil A."/>
            <person name="Alvarado L."/>
            <person name="Chapman S.B."/>
            <person name="Gainer-Dewar J."/>
            <person name="Goldberg J."/>
            <person name="Griggs A."/>
            <person name="Gujja S."/>
            <person name="Hansen M."/>
            <person name="Howarth C."/>
            <person name="Imamovic A."/>
            <person name="Larimer J."/>
            <person name="Murphy C."/>
            <person name="Naylor J."/>
            <person name="Pearson M."/>
            <person name="Priest M."/>
            <person name="Roberts A."/>
            <person name="Saif S."/>
            <person name="Shea T."/>
            <person name="Sykes S."/>
            <person name="Wortman J."/>
            <person name="Nusbaum C."/>
            <person name="Birren B."/>
        </authorList>
    </citation>
    <scope>NUCLEOTIDE SEQUENCE [LARGE SCALE GENOMIC DNA]</scope>
    <source>
        <strain evidence="2 3">Ram5</strain>
    </source>
</reference>
<dbReference type="EMBL" id="KN847909">
    <property type="protein sequence ID" value="KIR38784.1"/>
    <property type="molecule type" value="Genomic_DNA"/>
</dbReference>
<feature type="region of interest" description="Disordered" evidence="1">
    <location>
        <begin position="593"/>
        <end position="656"/>
    </location>
</feature>
<feature type="compositionally biased region" description="Basic and acidic residues" evidence="1">
    <location>
        <begin position="242"/>
        <end position="255"/>
    </location>
</feature>
<feature type="compositionally biased region" description="Basic residues" evidence="1">
    <location>
        <begin position="769"/>
        <end position="779"/>
    </location>
</feature>
<feature type="region of interest" description="Disordered" evidence="1">
    <location>
        <begin position="242"/>
        <end position="263"/>
    </location>
</feature>
<proteinExistence type="predicted"/>
<feature type="compositionally biased region" description="Low complexity" evidence="1">
    <location>
        <begin position="327"/>
        <end position="337"/>
    </location>
</feature>
<dbReference type="PANTHER" id="PTHR45691:SF6">
    <property type="entry name" value="PROTEIN DIAPHANOUS"/>
    <property type="match status" value="1"/>
</dbReference>
<feature type="region of interest" description="Disordered" evidence="1">
    <location>
        <begin position="493"/>
        <end position="581"/>
    </location>
</feature>
<dbReference type="GO" id="GO:0005884">
    <property type="term" value="C:actin filament"/>
    <property type="evidence" value="ECO:0007669"/>
    <property type="project" value="TreeGrafter"/>
</dbReference>
<feature type="compositionally biased region" description="Basic and acidic residues" evidence="1">
    <location>
        <begin position="188"/>
        <end position="206"/>
    </location>
</feature>
<feature type="compositionally biased region" description="Pro residues" evidence="1">
    <location>
        <begin position="856"/>
        <end position="895"/>
    </location>
</feature>
<feature type="compositionally biased region" description="Low complexity" evidence="1">
    <location>
        <begin position="423"/>
        <end position="438"/>
    </location>
</feature>
<dbReference type="InterPro" id="IPR051412">
    <property type="entry name" value="Formin_Homology_Diaphanous_sf"/>
</dbReference>
<dbReference type="OrthoDB" id="2574480at2759"/>
<feature type="region of interest" description="Disordered" evidence="1">
    <location>
        <begin position="180"/>
        <end position="206"/>
    </location>
</feature>
<keyword evidence="3" id="KW-1185">Reference proteome</keyword>
<dbReference type="GO" id="GO:0030041">
    <property type="term" value="P:actin filament polymerization"/>
    <property type="evidence" value="ECO:0007669"/>
    <property type="project" value="TreeGrafter"/>
</dbReference>
<dbReference type="HOGENOM" id="CLU_015559_0_0_1"/>
<gene>
    <name evidence="2" type="ORF">I313_05422</name>
</gene>
<evidence type="ECO:0000256" key="1">
    <source>
        <dbReference type="SAM" id="MobiDB-lite"/>
    </source>
</evidence>
<protein>
    <submittedName>
        <fullName evidence="2">Unplaced genomic scaffold supercont1.14, whole genome shotgun sequence</fullName>
    </submittedName>
</protein>
<organism evidence="2 3">
    <name type="scientific">Cryptococcus deuterogattii Ram5</name>
    <dbReference type="NCBI Taxonomy" id="1296110"/>
    <lineage>
        <taxon>Eukaryota</taxon>
        <taxon>Fungi</taxon>
        <taxon>Dikarya</taxon>
        <taxon>Basidiomycota</taxon>
        <taxon>Agaricomycotina</taxon>
        <taxon>Tremellomycetes</taxon>
        <taxon>Tremellales</taxon>
        <taxon>Cryptococcaceae</taxon>
        <taxon>Cryptococcus</taxon>
        <taxon>Cryptococcus gattii species complex</taxon>
    </lineage>
</organism>
<feature type="region of interest" description="Disordered" evidence="1">
    <location>
        <begin position="410"/>
        <end position="438"/>
    </location>
</feature>
<feature type="region of interest" description="Disordered" evidence="1">
    <location>
        <begin position="668"/>
        <end position="698"/>
    </location>
</feature>
<evidence type="ECO:0000313" key="3">
    <source>
        <dbReference type="Proteomes" id="UP000053392"/>
    </source>
</evidence>
<feature type="region of interest" description="Disordered" evidence="1">
    <location>
        <begin position="327"/>
        <end position="347"/>
    </location>
</feature>
<dbReference type="Proteomes" id="UP000053392">
    <property type="component" value="Unassembled WGS sequence"/>
</dbReference>
<evidence type="ECO:0000313" key="2">
    <source>
        <dbReference type="EMBL" id="KIR38784.1"/>
    </source>
</evidence>
<feature type="region of interest" description="Disordered" evidence="1">
    <location>
        <begin position="742"/>
        <end position="937"/>
    </location>
</feature>
<feature type="compositionally biased region" description="Acidic residues" evidence="1">
    <location>
        <begin position="638"/>
        <end position="649"/>
    </location>
</feature>
<dbReference type="AlphaFoldDB" id="A0A0D0UXA7"/>
<dbReference type="PANTHER" id="PTHR45691">
    <property type="entry name" value="PROTEIN DIAPHANOUS"/>
    <property type="match status" value="1"/>
</dbReference>
<feature type="compositionally biased region" description="Low complexity" evidence="1">
    <location>
        <begin position="840"/>
        <end position="855"/>
    </location>
</feature>
<accession>A0A0D0UXA7</accession>